<dbReference type="InterPro" id="IPR009071">
    <property type="entry name" value="HMG_box_dom"/>
</dbReference>
<dbReference type="InterPro" id="IPR050140">
    <property type="entry name" value="SRY-related_HMG-box_TF-like"/>
</dbReference>
<dbReference type="PANTHER" id="PTHR10270:SF327">
    <property type="entry name" value="PROTEIN CBG16280"/>
    <property type="match status" value="1"/>
</dbReference>
<keyword evidence="5" id="KW-1185">Reference proteome</keyword>
<dbReference type="PANTHER" id="PTHR10270">
    <property type="entry name" value="SOX TRANSCRIPTION FACTOR"/>
    <property type="match status" value="1"/>
</dbReference>
<evidence type="ECO:0000256" key="2">
    <source>
        <dbReference type="PROSITE-ProRule" id="PRU00267"/>
    </source>
</evidence>
<reference evidence="5" key="1">
    <citation type="submission" date="2025-05" db="UniProtKB">
        <authorList>
            <consortium name="RefSeq"/>
        </authorList>
    </citation>
    <scope>NUCLEOTIDE SEQUENCE [LARGE SCALE GENOMIC DNA]</scope>
</reference>
<organism evidence="5 6">
    <name type="scientific">Hydra vulgaris</name>
    <name type="common">Hydra</name>
    <name type="synonym">Hydra attenuata</name>
    <dbReference type="NCBI Taxonomy" id="6087"/>
    <lineage>
        <taxon>Eukaryota</taxon>
        <taxon>Metazoa</taxon>
        <taxon>Cnidaria</taxon>
        <taxon>Hydrozoa</taxon>
        <taxon>Hydroidolina</taxon>
        <taxon>Anthoathecata</taxon>
        <taxon>Aplanulata</taxon>
        <taxon>Hydridae</taxon>
        <taxon>Hydra</taxon>
    </lineage>
</organism>
<keyword evidence="2" id="KW-0539">Nucleus</keyword>
<protein>
    <submittedName>
        <fullName evidence="6">Transcription factor Sox-21</fullName>
    </submittedName>
</protein>
<feature type="DNA-binding region" description="HMG box" evidence="2">
    <location>
        <begin position="63"/>
        <end position="131"/>
    </location>
</feature>
<evidence type="ECO:0000313" key="6">
    <source>
        <dbReference type="RefSeq" id="XP_065645008.1"/>
    </source>
</evidence>
<dbReference type="CDD" id="cd22028">
    <property type="entry name" value="HMG-box_SoxA_SoxB_SoxG"/>
    <property type="match status" value="1"/>
</dbReference>
<dbReference type="PROSITE" id="PS50118">
    <property type="entry name" value="HMG_BOX_2"/>
    <property type="match status" value="1"/>
</dbReference>
<dbReference type="Proteomes" id="UP001652625">
    <property type="component" value="Chromosome 01"/>
</dbReference>
<dbReference type="Pfam" id="PF00505">
    <property type="entry name" value="HMG_box"/>
    <property type="match status" value="1"/>
</dbReference>
<evidence type="ECO:0000256" key="1">
    <source>
        <dbReference type="ARBA" id="ARBA00023125"/>
    </source>
</evidence>
<feature type="compositionally biased region" description="Basic residues" evidence="3">
    <location>
        <begin position="133"/>
        <end position="142"/>
    </location>
</feature>
<dbReference type="Gene3D" id="1.10.30.10">
    <property type="entry name" value="High mobility group box domain"/>
    <property type="match status" value="1"/>
</dbReference>
<sequence length="387" mass="42890">MATAINVIQHPSDANNDAHFKQVVGYNTSQSMLVPQNLNLSNRVSNSLVSDHETSKQEDFDKVKRPMNSFMVWSREKRRRLAHENPKMHNSEISKRLGAEWKVLTEDEKAPFVFEAKRLRAEHMKSHPDYKYRPRRKAKTSSKKNEQKMPHVITTDGKQIFMPTQYTSGYAITGGINYPFNGYLSALVNGHEAYASNTSPSAVYGFPHGAAIAVTSTISQSQLSSSSSSSVTAATGLSAQYSVVHSGTPTYMYSPLGFPYLNGAAMGTYSGQPYSHALTLKPDTSSITVSTEKATSHLSMHHDAVRSTIAPSVYYPIGIYPTAVDHNCNLTYDPKIPYATMTILEQPHGNVKREQTREGTTRNISDDHQSRRVNTPTYSISSNTATQ</sequence>
<dbReference type="SUPFAM" id="SSF47095">
    <property type="entry name" value="HMG-box"/>
    <property type="match status" value="1"/>
</dbReference>
<gene>
    <name evidence="6" type="primary">LOC100205840</name>
</gene>
<feature type="region of interest" description="Disordered" evidence="3">
    <location>
        <begin position="347"/>
        <end position="387"/>
    </location>
</feature>
<reference evidence="6" key="2">
    <citation type="submission" date="2025-08" db="UniProtKB">
        <authorList>
            <consortium name="RefSeq"/>
        </authorList>
    </citation>
    <scope>IDENTIFICATION</scope>
</reference>
<feature type="domain" description="HMG box" evidence="4">
    <location>
        <begin position="63"/>
        <end position="131"/>
    </location>
</feature>
<evidence type="ECO:0000313" key="5">
    <source>
        <dbReference type="Proteomes" id="UP001652625"/>
    </source>
</evidence>
<proteinExistence type="predicted"/>
<dbReference type="SMART" id="SM00398">
    <property type="entry name" value="HMG"/>
    <property type="match status" value="1"/>
</dbReference>
<dbReference type="GeneID" id="100205840"/>
<feature type="region of interest" description="Disordered" evidence="3">
    <location>
        <begin position="127"/>
        <end position="148"/>
    </location>
</feature>
<evidence type="ECO:0000259" key="4">
    <source>
        <dbReference type="PROSITE" id="PS50118"/>
    </source>
</evidence>
<keyword evidence="1 2" id="KW-0238">DNA-binding</keyword>
<evidence type="ECO:0000256" key="3">
    <source>
        <dbReference type="SAM" id="MobiDB-lite"/>
    </source>
</evidence>
<dbReference type="RefSeq" id="XP_065645008.1">
    <property type="nucleotide sequence ID" value="XM_065788936.1"/>
</dbReference>
<feature type="compositionally biased region" description="Basic and acidic residues" evidence="3">
    <location>
        <begin position="351"/>
        <end position="370"/>
    </location>
</feature>
<accession>A0ABM4B811</accession>
<dbReference type="InterPro" id="IPR036910">
    <property type="entry name" value="HMG_box_dom_sf"/>
</dbReference>
<name>A0ABM4B811_HYDVU</name>
<feature type="compositionally biased region" description="Polar residues" evidence="3">
    <location>
        <begin position="372"/>
        <end position="387"/>
    </location>
</feature>